<dbReference type="EMBL" id="LAJE02000189">
    <property type="protein sequence ID" value="OEO30747.1"/>
    <property type="molecule type" value="Genomic_DNA"/>
</dbReference>
<protein>
    <recommendedName>
        <fullName evidence="5">Phytanoyl-CoA dioxygenase</fullName>
    </recommendedName>
</protein>
<dbReference type="SUPFAM" id="SSF51197">
    <property type="entry name" value="Clavaminate synthase-like"/>
    <property type="match status" value="1"/>
</dbReference>
<dbReference type="InterPro" id="IPR008775">
    <property type="entry name" value="Phytyl_CoA_dOase-like"/>
</dbReference>
<evidence type="ECO:0000313" key="3">
    <source>
        <dbReference type="EMBL" id="OEO30747.1"/>
    </source>
</evidence>
<proteinExistence type="predicted"/>
<evidence type="ECO:0000313" key="4">
    <source>
        <dbReference type="Proteomes" id="UP000095463"/>
    </source>
</evidence>
<comment type="caution">
    <text evidence="3">The sequence shown here is derived from an EMBL/GenBank/DDBJ whole genome shotgun (WGS) entry which is preliminary data.</text>
</comment>
<dbReference type="Proteomes" id="UP000095463">
    <property type="component" value="Unassembled WGS sequence"/>
</dbReference>
<dbReference type="GO" id="GO:0005506">
    <property type="term" value="F:iron ion binding"/>
    <property type="evidence" value="ECO:0007669"/>
    <property type="project" value="UniProtKB-ARBA"/>
</dbReference>
<sequence>MAAPAVTEMEAYLFDLNGYLIIKNALTPQQVAACNATYDEIEEAAKSITGRGWWGNVSVNNSGKQEGIILQQLYEAGPVWEELLDHPSWYDKAIHFIGTDDPENFDGHHGPAFIDECFGTIRSTGGAQRLHSGGHVGTIRTQFRYHAGKFHCGQVNILMAFNDIGPGDGATMVIPGSHKSNVRHPQTVAIERRAEESSVDGVVGAIECHLEKGDALLFVDAIAHGSARRTNPGNRRIAVYRYGPSWGSFRLPYRPSPDLLARLTPRRRGLVMPHTTPVLPPGRTA</sequence>
<gene>
    <name evidence="3" type="ORF">VW23_019880</name>
</gene>
<dbReference type="PANTHER" id="PTHR20883:SF15">
    <property type="entry name" value="PHYTANOYL-COA DIOXYGENASE DOMAIN-CONTAINING PROTEIN 1"/>
    <property type="match status" value="1"/>
</dbReference>
<dbReference type="Pfam" id="PF05721">
    <property type="entry name" value="PhyH"/>
    <property type="match status" value="1"/>
</dbReference>
<evidence type="ECO:0000256" key="2">
    <source>
        <dbReference type="ARBA" id="ARBA00023004"/>
    </source>
</evidence>
<reference evidence="3 4" key="1">
    <citation type="journal article" date="2015" name="Genome Announc.">
        <title>Genome Assemblies of Three Soil-Associated Devosia species: D. insulae, D. limi, and D. soli.</title>
        <authorList>
            <person name="Hassan Y.I."/>
            <person name="Lepp D."/>
            <person name="Zhou T."/>
        </authorList>
    </citation>
    <scope>NUCLEOTIDE SEQUENCE [LARGE SCALE GENOMIC DNA]</scope>
    <source>
        <strain evidence="3 4">DS-56</strain>
    </source>
</reference>
<evidence type="ECO:0008006" key="5">
    <source>
        <dbReference type="Google" id="ProtNLM"/>
    </source>
</evidence>
<keyword evidence="2" id="KW-0408">Iron</keyword>
<accession>A0A1E5XQ67</accession>
<dbReference type="GO" id="GO:0016706">
    <property type="term" value="F:2-oxoglutarate-dependent dioxygenase activity"/>
    <property type="evidence" value="ECO:0007669"/>
    <property type="project" value="UniProtKB-ARBA"/>
</dbReference>
<name>A0A1E5XQ67_9HYPH</name>
<dbReference type="Gene3D" id="2.60.120.620">
    <property type="entry name" value="q2cbj1_9rhob like domain"/>
    <property type="match status" value="1"/>
</dbReference>
<dbReference type="AlphaFoldDB" id="A0A1E5XQ67"/>
<keyword evidence="1" id="KW-0479">Metal-binding</keyword>
<organism evidence="3 4">
    <name type="scientific">Devosia insulae DS-56</name>
    <dbReference type="NCBI Taxonomy" id="1116389"/>
    <lineage>
        <taxon>Bacteria</taxon>
        <taxon>Pseudomonadati</taxon>
        <taxon>Pseudomonadota</taxon>
        <taxon>Alphaproteobacteria</taxon>
        <taxon>Hyphomicrobiales</taxon>
        <taxon>Devosiaceae</taxon>
        <taxon>Devosia</taxon>
    </lineage>
</organism>
<keyword evidence="4" id="KW-1185">Reference proteome</keyword>
<evidence type="ECO:0000256" key="1">
    <source>
        <dbReference type="ARBA" id="ARBA00022723"/>
    </source>
</evidence>
<dbReference type="PANTHER" id="PTHR20883">
    <property type="entry name" value="PHYTANOYL-COA DIOXYGENASE DOMAIN CONTAINING 1"/>
    <property type="match status" value="1"/>
</dbReference>